<proteinExistence type="predicted"/>
<organism evidence="1 2">
    <name type="scientific">Paenibacillus wenxiniae</name>
    <dbReference type="NCBI Taxonomy" id="1636843"/>
    <lineage>
        <taxon>Bacteria</taxon>
        <taxon>Bacillati</taxon>
        <taxon>Bacillota</taxon>
        <taxon>Bacilli</taxon>
        <taxon>Bacillales</taxon>
        <taxon>Paenibacillaceae</taxon>
        <taxon>Paenibacillus</taxon>
    </lineage>
</organism>
<accession>A0ABW4RFI5</accession>
<evidence type="ECO:0000313" key="1">
    <source>
        <dbReference type="EMBL" id="MFD1885041.1"/>
    </source>
</evidence>
<dbReference type="Proteomes" id="UP001597233">
    <property type="component" value="Unassembled WGS sequence"/>
</dbReference>
<protein>
    <submittedName>
        <fullName evidence="1">Uncharacterized protein</fullName>
    </submittedName>
</protein>
<name>A0ABW4RFI5_9BACL</name>
<reference evidence="2" key="1">
    <citation type="journal article" date="2019" name="Int. J. Syst. Evol. Microbiol.">
        <title>The Global Catalogue of Microorganisms (GCM) 10K type strain sequencing project: providing services to taxonomists for standard genome sequencing and annotation.</title>
        <authorList>
            <consortium name="The Broad Institute Genomics Platform"/>
            <consortium name="The Broad Institute Genome Sequencing Center for Infectious Disease"/>
            <person name="Wu L."/>
            <person name="Ma J."/>
        </authorList>
    </citation>
    <scope>NUCLEOTIDE SEQUENCE [LARGE SCALE GENOMIC DNA]</scope>
    <source>
        <strain evidence="2">CCUG 54950</strain>
    </source>
</reference>
<dbReference type="RefSeq" id="WP_347325902.1">
    <property type="nucleotide sequence ID" value="NZ_JBCGUH010000008.1"/>
</dbReference>
<keyword evidence="2" id="KW-1185">Reference proteome</keyword>
<dbReference type="EMBL" id="JBHUEH010000011">
    <property type="protein sequence ID" value="MFD1885041.1"/>
    <property type="molecule type" value="Genomic_DNA"/>
</dbReference>
<sequence length="106" mass="12997">MLGDIYMICELIRKHKYGEAQIRIQQEQEQFRRLEVCERHRQIDTLIQSILQIDRQIHLITQQMANLAEHDTKELYERLTQFLIELKMERTRLLVEKRKTSKVKYL</sequence>
<evidence type="ECO:0000313" key="2">
    <source>
        <dbReference type="Proteomes" id="UP001597233"/>
    </source>
</evidence>
<gene>
    <name evidence="1" type="ORF">ACFSC9_05830</name>
</gene>
<comment type="caution">
    <text evidence="1">The sequence shown here is derived from an EMBL/GenBank/DDBJ whole genome shotgun (WGS) entry which is preliminary data.</text>
</comment>